<evidence type="ECO:0000313" key="2">
    <source>
        <dbReference type="Proteomes" id="UP000828390"/>
    </source>
</evidence>
<protein>
    <submittedName>
        <fullName evidence="1">Uncharacterized protein</fullName>
    </submittedName>
</protein>
<reference evidence="1" key="2">
    <citation type="submission" date="2020-11" db="EMBL/GenBank/DDBJ databases">
        <authorList>
            <person name="McCartney M.A."/>
            <person name="Auch B."/>
            <person name="Kono T."/>
            <person name="Mallez S."/>
            <person name="Becker A."/>
            <person name="Gohl D.M."/>
            <person name="Silverstein K.A.T."/>
            <person name="Koren S."/>
            <person name="Bechman K.B."/>
            <person name="Herman A."/>
            <person name="Abrahante J.E."/>
            <person name="Garbe J."/>
        </authorList>
    </citation>
    <scope>NUCLEOTIDE SEQUENCE</scope>
    <source>
        <strain evidence="1">Duluth1</strain>
        <tissue evidence="1">Whole animal</tissue>
    </source>
</reference>
<sequence length="54" mass="6163">MQTRPTLINFVKERSAPRSNGYTNSGILASARDWERMVDLKKKLRFPAGPEKIS</sequence>
<evidence type="ECO:0000313" key="1">
    <source>
        <dbReference type="EMBL" id="KAH3858895.1"/>
    </source>
</evidence>
<comment type="caution">
    <text evidence="1">The sequence shown here is derived from an EMBL/GenBank/DDBJ whole genome shotgun (WGS) entry which is preliminary data.</text>
</comment>
<gene>
    <name evidence="1" type="ORF">DPMN_101539</name>
</gene>
<dbReference type="AlphaFoldDB" id="A0A9D4LIY0"/>
<reference evidence="1" key="1">
    <citation type="journal article" date="2019" name="bioRxiv">
        <title>The Genome of the Zebra Mussel, Dreissena polymorpha: A Resource for Invasive Species Research.</title>
        <authorList>
            <person name="McCartney M.A."/>
            <person name="Auch B."/>
            <person name="Kono T."/>
            <person name="Mallez S."/>
            <person name="Zhang Y."/>
            <person name="Obille A."/>
            <person name="Becker A."/>
            <person name="Abrahante J.E."/>
            <person name="Garbe J."/>
            <person name="Badalamenti J.P."/>
            <person name="Herman A."/>
            <person name="Mangelson H."/>
            <person name="Liachko I."/>
            <person name="Sullivan S."/>
            <person name="Sone E.D."/>
            <person name="Koren S."/>
            <person name="Silverstein K.A.T."/>
            <person name="Beckman K.B."/>
            <person name="Gohl D.M."/>
        </authorList>
    </citation>
    <scope>NUCLEOTIDE SEQUENCE</scope>
    <source>
        <strain evidence="1">Duluth1</strain>
        <tissue evidence="1">Whole animal</tissue>
    </source>
</reference>
<accession>A0A9D4LIY0</accession>
<organism evidence="1 2">
    <name type="scientific">Dreissena polymorpha</name>
    <name type="common">Zebra mussel</name>
    <name type="synonym">Mytilus polymorpha</name>
    <dbReference type="NCBI Taxonomy" id="45954"/>
    <lineage>
        <taxon>Eukaryota</taxon>
        <taxon>Metazoa</taxon>
        <taxon>Spiralia</taxon>
        <taxon>Lophotrochozoa</taxon>
        <taxon>Mollusca</taxon>
        <taxon>Bivalvia</taxon>
        <taxon>Autobranchia</taxon>
        <taxon>Heteroconchia</taxon>
        <taxon>Euheterodonta</taxon>
        <taxon>Imparidentia</taxon>
        <taxon>Neoheterodontei</taxon>
        <taxon>Myida</taxon>
        <taxon>Dreissenoidea</taxon>
        <taxon>Dreissenidae</taxon>
        <taxon>Dreissena</taxon>
    </lineage>
</organism>
<dbReference type="Proteomes" id="UP000828390">
    <property type="component" value="Unassembled WGS sequence"/>
</dbReference>
<dbReference type="EMBL" id="JAIWYP010000003">
    <property type="protein sequence ID" value="KAH3858895.1"/>
    <property type="molecule type" value="Genomic_DNA"/>
</dbReference>
<proteinExistence type="predicted"/>
<keyword evidence="2" id="KW-1185">Reference proteome</keyword>
<name>A0A9D4LIY0_DREPO</name>